<evidence type="ECO:0000313" key="3">
    <source>
        <dbReference type="Proteomes" id="UP000730481"/>
    </source>
</evidence>
<evidence type="ECO:0000256" key="1">
    <source>
        <dbReference type="SAM" id="MobiDB-lite"/>
    </source>
</evidence>
<sequence length="123" mass="13768">MPLKVKSMPKSGKKTRGCTLEDLLEHLGCGANPKARKYAFGTAFQDRHRVSLFIMSRQKLSGVVSDNQKGVKVYLKQYGKRAAEETTVVHTMRVAPNLEATTKRKKTEEEDIAHGHSPSLSWL</sequence>
<dbReference type="AlphaFoldDB" id="A0A9P5AED6"/>
<reference evidence="2" key="1">
    <citation type="journal article" date="2017" name="Mycologia">
        <title>Fusarium algeriense, sp. nov., a novel toxigenic crown rot pathogen of durum wheat from Algeria is nested in the Fusarium burgessii species complex.</title>
        <authorList>
            <person name="Laraba I."/>
            <person name="Keddad A."/>
            <person name="Boureghda H."/>
            <person name="Abdallah N."/>
            <person name="Vaughan M.M."/>
            <person name="Proctor R.H."/>
            <person name="Busman M."/>
            <person name="O'Donnell K."/>
        </authorList>
    </citation>
    <scope>NUCLEOTIDE SEQUENCE</scope>
    <source>
        <strain evidence="2">NRRL 25174</strain>
    </source>
</reference>
<protein>
    <submittedName>
        <fullName evidence="2">Uncharacterized protein</fullName>
    </submittedName>
</protein>
<evidence type="ECO:0000313" key="2">
    <source>
        <dbReference type="EMBL" id="KAF4337305.1"/>
    </source>
</evidence>
<name>A0A9P5AED6_9HYPO</name>
<dbReference type="EMBL" id="PVQB02000429">
    <property type="protein sequence ID" value="KAF4337305.1"/>
    <property type="molecule type" value="Genomic_DNA"/>
</dbReference>
<reference evidence="2" key="2">
    <citation type="submission" date="2020-02" db="EMBL/GenBank/DDBJ databases">
        <title>Identification and distribution of gene clusters putatively required for synthesis of sphingolipid metabolism inhibitors in phylogenetically diverse species of the filamentous fungus Fusarium.</title>
        <authorList>
            <person name="Kim H.-S."/>
            <person name="Busman M."/>
            <person name="Brown D.W."/>
            <person name="Divon H."/>
            <person name="Uhlig S."/>
            <person name="Proctor R.H."/>
        </authorList>
    </citation>
    <scope>NUCLEOTIDE SEQUENCE</scope>
    <source>
        <strain evidence="2">NRRL 25174</strain>
    </source>
</reference>
<dbReference type="Proteomes" id="UP000730481">
    <property type="component" value="Unassembled WGS sequence"/>
</dbReference>
<proteinExistence type="predicted"/>
<accession>A0A9P5AED6</accession>
<feature type="region of interest" description="Disordered" evidence="1">
    <location>
        <begin position="98"/>
        <end position="123"/>
    </location>
</feature>
<comment type="caution">
    <text evidence="2">The sequence shown here is derived from an EMBL/GenBank/DDBJ whole genome shotgun (WGS) entry which is preliminary data.</text>
</comment>
<keyword evidence="3" id="KW-1185">Reference proteome</keyword>
<gene>
    <name evidence="2" type="ORF">FBEOM_8818</name>
</gene>
<organism evidence="2 3">
    <name type="scientific">Fusarium beomiforme</name>
    <dbReference type="NCBI Taxonomy" id="44412"/>
    <lineage>
        <taxon>Eukaryota</taxon>
        <taxon>Fungi</taxon>
        <taxon>Dikarya</taxon>
        <taxon>Ascomycota</taxon>
        <taxon>Pezizomycotina</taxon>
        <taxon>Sordariomycetes</taxon>
        <taxon>Hypocreomycetidae</taxon>
        <taxon>Hypocreales</taxon>
        <taxon>Nectriaceae</taxon>
        <taxon>Fusarium</taxon>
        <taxon>Fusarium burgessii species complex</taxon>
    </lineage>
</organism>